<dbReference type="Proteomes" id="UP001152747">
    <property type="component" value="Unassembled WGS sequence"/>
</dbReference>
<organism evidence="1 2">
    <name type="scientific">Caenorhabditis angaria</name>
    <dbReference type="NCBI Taxonomy" id="860376"/>
    <lineage>
        <taxon>Eukaryota</taxon>
        <taxon>Metazoa</taxon>
        <taxon>Ecdysozoa</taxon>
        <taxon>Nematoda</taxon>
        <taxon>Chromadorea</taxon>
        <taxon>Rhabditida</taxon>
        <taxon>Rhabditina</taxon>
        <taxon>Rhabditomorpha</taxon>
        <taxon>Rhabditoidea</taxon>
        <taxon>Rhabditidae</taxon>
        <taxon>Peloderinae</taxon>
        <taxon>Caenorhabditis</taxon>
    </lineage>
</organism>
<evidence type="ECO:0000313" key="1">
    <source>
        <dbReference type="EMBL" id="CAI5444162.1"/>
    </source>
</evidence>
<comment type="caution">
    <text evidence="1">The sequence shown here is derived from an EMBL/GenBank/DDBJ whole genome shotgun (WGS) entry which is preliminary data.</text>
</comment>
<evidence type="ECO:0000313" key="2">
    <source>
        <dbReference type="Proteomes" id="UP001152747"/>
    </source>
</evidence>
<proteinExistence type="predicted"/>
<reference evidence="1" key="1">
    <citation type="submission" date="2022-11" db="EMBL/GenBank/DDBJ databases">
        <authorList>
            <person name="Kikuchi T."/>
        </authorList>
    </citation>
    <scope>NUCLEOTIDE SEQUENCE</scope>
    <source>
        <strain evidence="1">PS1010</strain>
    </source>
</reference>
<sequence>MGSYLSRENIQTNSEAIQKYSKITGWFELPYDVRILIIDYLDLRTRAELARCSQACHGEILSSWNFIDEINIQDYIEEDLRHIEMVVISKNEQWVFRIVELPSSGNTVVVGWDMFLAEEGMCESISLTGYMNMQPLEILEMYFNNFVKRNRRSLKSIRMQINDFPYHECNIKNLLNPGLQEIILPNNTVHKVDPIACGFVDLDTIFRFQHIIEVPNLKLDYSPKSKTKFVILNAAIFNLEELDDFLRHCLIEEDVDEHFEVMKIMLKDATMPDINKEKLIEVIRKYADNVKFSVDYLVDKRRIFWRKSKILKNKSRCIYLDEDYLQYYTEDE</sequence>
<dbReference type="AlphaFoldDB" id="A0A9P1IJ46"/>
<protein>
    <recommendedName>
        <fullName evidence="3">F-box domain-containing protein</fullName>
    </recommendedName>
</protein>
<keyword evidence="2" id="KW-1185">Reference proteome</keyword>
<gene>
    <name evidence="1" type="ORF">CAMP_LOCUS6799</name>
</gene>
<dbReference type="EMBL" id="CANHGI010000003">
    <property type="protein sequence ID" value="CAI5444162.1"/>
    <property type="molecule type" value="Genomic_DNA"/>
</dbReference>
<accession>A0A9P1IJ46</accession>
<evidence type="ECO:0008006" key="3">
    <source>
        <dbReference type="Google" id="ProtNLM"/>
    </source>
</evidence>
<name>A0A9P1IJ46_9PELO</name>